<dbReference type="PROSITE" id="PS50966">
    <property type="entry name" value="ZF_SWIM"/>
    <property type="match status" value="1"/>
</dbReference>
<feature type="region of interest" description="Disordered" evidence="2">
    <location>
        <begin position="825"/>
        <end position="864"/>
    </location>
</feature>
<evidence type="ECO:0000313" key="4">
    <source>
        <dbReference type="EMBL" id="KAJ7330477.1"/>
    </source>
</evidence>
<sequence length="993" mass="113016">MEDTRKCGKCHQEKELTPENWKAKFRGGGLQVASNCRACADRDKIAARERRAAKNPDKENTSAEADASARPDPEDASEFLGVTPITLDEFCDALDAAGNISLFSARVDTSALDLDMEDIKAAADSLADIVWEKTGYRFHYHSTHEFKNSSDCRYEYHCAQLDNRRHKSKKNSDVEKQRDKGQMAMFPCGGWVTIWASPDESDCFVRIRHLDCHQKYVCIDLPGDVKKFIAENPKLRAPQLWKEILKAHPRPNFLQKSVYNHWLKQQQASWRRCDDELESAKILLKEFAIDPAHKLELIPMPESERFRAIGFVFPSLLHKWGNVIREAALDSTFKTNKAGFECFALLGEVGGSGVPPGFLLLKSNNPQSNEREEYIRAVIRHITAIWEVNPMQVLSDKEITEINALLAELPDDIKYQLCFWHCIRAVKTRLAVLGRHPAHYNSSDAFKEFDWIDRDFVPINQLDEELRTEKNLKVAQTAIPTLKIRFNGQTSEVAAPARPKLIIHINGRTENAPHVSADSDEALERFVDSLDDDEEDLNEDPDAVDMWDGPASIFEPGETVFATTATYVFCPAPHRKQLLRIFVRHFCEHPLLPDRSGNTRSAEKHRYDAVFEMYQFCFQRGLREVWGYMWTAWYCPAKYRLWARSVEPKFIGRWRTTMSVENFWRNLKHETLHHFVHPRLDQLVYLIATEVLPYTEAKLQIFEPDYRPGRAKVLTPWRKAFKKSWNTLSKRPLGNGAYKTDLSTWTCSCGQQKYNAFMLCKHLVQAVHSPDPDFFREVIRRRVTPFYSHHLLQPKNGSELNVVDSGSVSDGDGVELELLRATATTASSGTRGTKRKRAPAAVPNLLPSSPCTPGRVHGSGGQNDPFMLSSSPVVADEEEDDLAIEFMKKRIIEVQEGLEIMQSQLDHPQDSKLWLRSMKANNIGGDLANMATDVRRFTTTGTVRTTTYAKKGDKPSARYTRNTMGLCHRKGSLIIVGDDTDDADANGHDTDEE</sequence>
<accession>A0AAD7EJB0</accession>
<protein>
    <recommendedName>
        <fullName evidence="3">SWIM-type domain-containing protein</fullName>
    </recommendedName>
</protein>
<name>A0AAD7EJB0_9AGAR</name>
<evidence type="ECO:0000256" key="1">
    <source>
        <dbReference type="PROSITE-ProRule" id="PRU00325"/>
    </source>
</evidence>
<organism evidence="4 5">
    <name type="scientific">Mycena albidolilacea</name>
    <dbReference type="NCBI Taxonomy" id="1033008"/>
    <lineage>
        <taxon>Eukaryota</taxon>
        <taxon>Fungi</taxon>
        <taxon>Dikarya</taxon>
        <taxon>Basidiomycota</taxon>
        <taxon>Agaricomycotina</taxon>
        <taxon>Agaricomycetes</taxon>
        <taxon>Agaricomycetidae</taxon>
        <taxon>Agaricales</taxon>
        <taxon>Marasmiineae</taxon>
        <taxon>Mycenaceae</taxon>
        <taxon>Mycena</taxon>
    </lineage>
</organism>
<evidence type="ECO:0000256" key="2">
    <source>
        <dbReference type="SAM" id="MobiDB-lite"/>
    </source>
</evidence>
<keyword evidence="1" id="KW-0863">Zinc-finger</keyword>
<keyword evidence="5" id="KW-1185">Reference proteome</keyword>
<feature type="compositionally biased region" description="Basic and acidic residues" evidence="2">
    <location>
        <begin position="47"/>
        <end position="73"/>
    </location>
</feature>
<comment type="caution">
    <text evidence="4">The sequence shown here is derived from an EMBL/GenBank/DDBJ whole genome shotgun (WGS) entry which is preliminary data.</text>
</comment>
<evidence type="ECO:0000259" key="3">
    <source>
        <dbReference type="PROSITE" id="PS50966"/>
    </source>
</evidence>
<keyword evidence="1" id="KW-0479">Metal-binding</keyword>
<keyword evidence="1" id="KW-0862">Zinc</keyword>
<proteinExistence type="predicted"/>
<dbReference type="Proteomes" id="UP001218218">
    <property type="component" value="Unassembled WGS sequence"/>
</dbReference>
<feature type="region of interest" description="Disordered" evidence="2">
    <location>
        <begin position="47"/>
        <end position="77"/>
    </location>
</feature>
<reference evidence="4" key="1">
    <citation type="submission" date="2023-03" db="EMBL/GenBank/DDBJ databases">
        <title>Massive genome expansion in bonnet fungi (Mycena s.s.) driven by repeated elements and novel gene families across ecological guilds.</title>
        <authorList>
            <consortium name="Lawrence Berkeley National Laboratory"/>
            <person name="Harder C.B."/>
            <person name="Miyauchi S."/>
            <person name="Viragh M."/>
            <person name="Kuo A."/>
            <person name="Thoen E."/>
            <person name="Andreopoulos B."/>
            <person name="Lu D."/>
            <person name="Skrede I."/>
            <person name="Drula E."/>
            <person name="Henrissat B."/>
            <person name="Morin E."/>
            <person name="Kohler A."/>
            <person name="Barry K."/>
            <person name="LaButti K."/>
            <person name="Morin E."/>
            <person name="Salamov A."/>
            <person name="Lipzen A."/>
            <person name="Mereny Z."/>
            <person name="Hegedus B."/>
            <person name="Baldrian P."/>
            <person name="Stursova M."/>
            <person name="Weitz H."/>
            <person name="Taylor A."/>
            <person name="Grigoriev I.V."/>
            <person name="Nagy L.G."/>
            <person name="Martin F."/>
            <person name="Kauserud H."/>
        </authorList>
    </citation>
    <scope>NUCLEOTIDE SEQUENCE</scope>
    <source>
        <strain evidence="4">CBHHK002</strain>
    </source>
</reference>
<dbReference type="InterPro" id="IPR007527">
    <property type="entry name" value="Znf_SWIM"/>
</dbReference>
<dbReference type="GO" id="GO:0008270">
    <property type="term" value="F:zinc ion binding"/>
    <property type="evidence" value="ECO:0007669"/>
    <property type="project" value="UniProtKB-KW"/>
</dbReference>
<dbReference type="EMBL" id="JARIHO010000037">
    <property type="protein sequence ID" value="KAJ7330477.1"/>
    <property type="molecule type" value="Genomic_DNA"/>
</dbReference>
<evidence type="ECO:0000313" key="5">
    <source>
        <dbReference type="Proteomes" id="UP001218218"/>
    </source>
</evidence>
<dbReference type="AlphaFoldDB" id="A0AAD7EJB0"/>
<gene>
    <name evidence="4" type="ORF">DFH08DRAFT_967017</name>
</gene>
<feature type="domain" description="SWIM-type" evidence="3">
    <location>
        <begin position="738"/>
        <end position="771"/>
    </location>
</feature>